<dbReference type="EMBL" id="JANIEX010001084">
    <property type="protein sequence ID" value="KAJ3560929.1"/>
    <property type="molecule type" value="Genomic_DNA"/>
</dbReference>
<feature type="region of interest" description="Disordered" evidence="12">
    <location>
        <begin position="355"/>
        <end position="385"/>
    </location>
</feature>
<keyword evidence="8" id="KW-0539">Nucleus</keyword>
<sequence>MPKGIFPNMNIPEIIAALGGWGLSVRAEQLAHPNADFVEGVYCACLQQVTGLTHESLRDPVSTSISALGLENEQDLYSTAFSNNLVLYHLTRFAKAAQVEDFSAKDLFAPERARTLVLLSAFINFVKFTEQFCDQFVKDRREHSEKVIIEREEVAEEFEKIEQQIQAIKTKLAEDEPQCEKLRSDNDELRKKMYEIKNLQGQNISTLEKLKAEKDKLVRERESLAEKIANTNDDVQRMESRIVRSPDRIHQRISEMRLETAEAKRNITVSETKARELQTKIIALQNIEQDIESCNVQLETVEKETKALEEAQRSLNDAKTQLENKEIEKSELISKYERVQKQLENAREKLERIERHAEDRKQANEKTILRLQEESEQMAIGRRDNDKQLEELRNEANNIQSQASWLQ</sequence>
<accession>A0AAD5VIK6</accession>
<protein>
    <submittedName>
        <fullName evidence="15">Uncharacterized protein</fullName>
    </submittedName>
</protein>
<dbReference type="Pfam" id="PF18595">
    <property type="entry name" value="Nuf2_DHR10-like"/>
    <property type="match status" value="1"/>
</dbReference>
<feature type="compositionally biased region" description="Basic and acidic residues" evidence="12">
    <location>
        <begin position="355"/>
        <end position="373"/>
    </location>
</feature>
<dbReference type="InterPro" id="IPR005549">
    <property type="entry name" value="Kinetochore_Nuf2_N"/>
</dbReference>
<evidence type="ECO:0000259" key="14">
    <source>
        <dbReference type="Pfam" id="PF18595"/>
    </source>
</evidence>
<evidence type="ECO:0000256" key="9">
    <source>
        <dbReference type="ARBA" id="ARBA00023306"/>
    </source>
</evidence>
<dbReference type="Gene3D" id="1.10.418.60">
    <property type="entry name" value="Ncd80 complex, Nuf2 subunit"/>
    <property type="match status" value="1"/>
</dbReference>
<dbReference type="GO" id="GO:0005634">
    <property type="term" value="C:nucleus"/>
    <property type="evidence" value="ECO:0007669"/>
    <property type="project" value="UniProtKB-SubCell"/>
</dbReference>
<keyword evidence="7 11" id="KW-0175">Coiled coil</keyword>
<reference evidence="15" key="1">
    <citation type="submission" date="2022-07" db="EMBL/GenBank/DDBJ databases">
        <title>Genome Sequence of Leucocoprinus birnbaumii.</title>
        <authorList>
            <person name="Buettner E."/>
        </authorList>
    </citation>
    <scope>NUCLEOTIDE SEQUENCE</scope>
    <source>
        <strain evidence="15">VT141</strain>
    </source>
</reference>
<evidence type="ECO:0000256" key="10">
    <source>
        <dbReference type="ARBA" id="ARBA00023328"/>
    </source>
</evidence>
<evidence type="ECO:0000313" key="16">
    <source>
        <dbReference type="Proteomes" id="UP001213000"/>
    </source>
</evidence>
<dbReference type="Proteomes" id="UP001213000">
    <property type="component" value="Unassembled WGS sequence"/>
</dbReference>
<keyword evidence="16" id="KW-1185">Reference proteome</keyword>
<dbReference type="AlphaFoldDB" id="A0AAD5VIK6"/>
<dbReference type="InterPro" id="IPR041112">
    <property type="entry name" value="Nuf2_DHR10-like"/>
</dbReference>
<evidence type="ECO:0000256" key="6">
    <source>
        <dbReference type="ARBA" id="ARBA00022776"/>
    </source>
</evidence>
<keyword evidence="10" id="KW-0137">Centromere</keyword>
<comment type="caution">
    <text evidence="15">The sequence shown here is derived from an EMBL/GenBank/DDBJ whole genome shotgun (WGS) entry which is preliminary data.</text>
</comment>
<proteinExistence type="inferred from homology"/>
<keyword evidence="6" id="KW-0498">Mitosis</keyword>
<feature type="domain" description="Nuf2 DHR10-like" evidence="14">
    <location>
        <begin position="261"/>
        <end position="373"/>
    </location>
</feature>
<dbReference type="InterPro" id="IPR038275">
    <property type="entry name" value="Nuf2_N_sf"/>
</dbReference>
<dbReference type="GO" id="GO:0031262">
    <property type="term" value="C:Ndc80 complex"/>
    <property type="evidence" value="ECO:0007669"/>
    <property type="project" value="InterPro"/>
</dbReference>
<evidence type="ECO:0000256" key="2">
    <source>
        <dbReference type="ARBA" id="ARBA00004584"/>
    </source>
</evidence>
<dbReference type="GO" id="GO:0051301">
    <property type="term" value="P:cell division"/>
    <property type="evidence" value="ECO:0007669"/>
    <property type="project" value="UniProtKB-KW"/>
</dbReference>
<feature type="domain" description="Kinetochore protein Nuf2 N-terminal" evidence="13">
    <location>
        <begin position="5"/>
        <end position="137"/>
    </location>
</feature>
<evidence type="ECO:0000256" key="11">
    <source>
        <dbReference type="SAM" id="Coils"/>
    </source>
</evidence>
<gene>
    <name evidence="15" type="ORF">NP233_g10514</name>
</gene>
<feature type="coiled-coil region" evidence="11">
    <location>
        <begin position="144"/>
        <end position="241"/>
    </location>
</feature>
<evidence type="ECO:0000256" key="8">
    <source>
        <dbReference type="ARBA" id="ARBA00023242"/>
    </source>
</evidence>
<comment type="subcellular location">
    <subcellularLocation>
        <location evidence="2">Chromosome</location>
        <location evidence="2">Centromere</location>
    </subcellularLocation>
    <subcellularLocation>
        <location evidence="1">Nucleus</location>
    </subcellularLocation>
</comment>
<comment type="similarity">
    <text evidence="3">Belongs to the NUF2 family.</text>
</comment>
<evidence type="ECO:0000256" key="4">
    <source>
        <dbReference type="ARBA" id="ARBA00022454"/>
    </source>
</evidence>
<evidence type="ECO:0000256" key="1">
    <source>
        <dbReference type="ARBA" id="ARBA00004123"/>
    </source>
</evidence>
<evidence type="ECO:0000256" key="12">
    <source>
        <dbReference type="SAM" id="MobiDB-lite"/>
    </source>
</evidence>
<evidence type="ECO:0000259" key="13">
    <source>
        <dbReference type="Pfam" id="PF03800"/>
    </source>
</evidence>
<evidence type="ECO:0000256" key="5">
    <source>
        <dbReference type="ARBA" id="ARBA00022618"/>
    </source>
</evidence>
<evidence type="ECO:0000313" key="15">
    <source>
        <dbReference type="EMBL" id="KAJ3560929.1"/>
    </source>
</evidence>
<keyword evidence="5" id="KW-0132">Cell division</keyword>
<evidence type="ECO:0000256" key="7">
    <source>
        <dbReference type="ARBA" id="ARBA00023054"/>
    </source>
</evidence>
<organism evidence="15 16">
    <name type="scientific">Leucocoprinus birnbaumii</name>
    <dbReference type="NCBI Taxonomy" id="56174"/>
    <lineage>
        <taxon>Eukaryota</taxon>
        <taxon>Fungi</taxon>
        <taxon>Dikarya</taxon>
        <taxon>Basidiomycota</taxon>
        <taxon>Agaricomycotina</taxon>
        <taxon>Agaricomycetes</taxon>
        <taxon>Agaricomycetidae</taxon>
        <taxon>Agaricales</taxon>
        <taxon>Agaricineae</taxon>
        <taxon>Agaricaceae</taxon>
        <taxon>Leucocoprinus</taxon>
    </lineage>
</organism>
<evidence type="ECO:0000256" key="3">
    <source>
        <dbReference type="ARBA" id="ARBA00005498"/>
    </source>
</evidence>
<dbReference type="Pfam" id="PF03800">
    <property type="entry name" value="Nuf2"/>
    <property type="match status" value="1"/>
</dbReference>
<keyword evidence="9" id="KW-0131">Cell cycle</keyword>
<name>A0AAD5VIK6_9AGAR</name>
<keyword evidence="4" id="KW-0158">Chromosome</keyword>